<dbReference type="PANTHER" id="PTHR30329">
    <property type="entry name" value="STATOR ELEMENT OF FLAGELLAR MOTOR COMPLEX"/>
    <property type="match status" value="1"/>
</dbReference>
<dbReference type="OrthoDB" id="8300695at2759"/>
<dbReference type="PANTHER" id="PTHR30329:SF21">
    <property type="entry name" value="LIPOPROTEIN YIAD-RELATED"/>
    <property type="match status" value="1"/>
</dbReference>
<evidence type="ECO:0000313" key="5">
    <source>
        <dbReference type="Proteomes" id="UP001152797"/>
    </source>
</evidence>
<sequence length="479" mass="53831">MHGLFEAAYDLTQDAEVLRRRRYGVIEVLDDQLVGIWLRPWPKWISLPESTFLGRGFHRRREGNHCWLYYNQPRGHSSYLTLKYVLSARDTTLSTFRGALTVLDEIARIKRSNALLCDASNLRISDRLLKRWGWEPHLASRWHRHHIKRFYGEYAAPSGLAARLLAGNEVEQGVFWDESGESDPTAETGLVAHAGALYDPEPVSMWRCCSKAMLIAFAPLMLVGCADNPLVLQSQLQTLQQQQMTLAQENQELRGRAATLDRDNQELEQMLAQQRQKGLVNEEQVAALRDQLRSTTAQLAQVKQESDELSQQAQTMMASTQKRVGTSITANSSLRRNLPAIDIQGVEVRSDGDVVRIELPGDKLFMTGAAQLQPGASQLIESVSQQITQTYPNHFIGLEGHTDSDPINGAAWANNHQLSVARAMTVYNLLISRTMIKPDQLFVVGHGPNHPVVSNATPEGKARNRRVELVIYPERTDGR</sequence>
<dbReference type="SUPFAM" id="SSF103088">
    <property type="entry name" value="OmpA-like"/>
    <property type="match status" value="1"/>
</dbReference>
<accession>A0A9P1BE08</accession>
<dbReference type="InterPro" id="IPR006665">
    <property type="entry name" value="OmpA-like"/>
</dbReference>
<feature type="domain" description="OmpA-like" evidence="2">
    <location>
        <begin position="352"/>
        <end position="475"/>
    </location>
</feature>
<evidence type="ECO:0000256" key="1">
    <source>
        <dbReference type="SAM" id="Coils"/>
    </source>
</evidence>
<name>A0A9P1BE08_9DINO</name>
<protein>
    <submittedName>
        <fullName evidence="4">Probable lipoprotein YiaD</fullName>
    </submittedName>
</protein>
<dbReference type="EMBL" id="CAMXCT020000001">
    <property type="protein sequence ID" value="CAL1125099.1"/>
    <property type="molecule type" value="Genomic_DNA"/>
</dbReference>
<dbReference type="InterPro" id="IPR036737">
    <property type="entry name" value="OmpA-like_sf"/>
</dbReference>
<evidence type="ECO:0000313" key="4">
    <source>
        <dbReference type="EMBL" id="CAL4759036.1"/>
    </source>
</evidence>
<keyword evidence="4" id="KW-0449">Lipoprotein</keyword>
<keyword evidence="5" id="KW-1185">Reference proteome</keyword>
<dbReference type="AlphaFoldDB" id="A0A9P1BE08"/>
<reference evidence="4 5" key="2">
    <citation type="submission" date="2024-05" db="EMBL/GenBank/DDBJ databases">
        <authorList>
            <person name="Chen Y."/>
            <person name="Shah S."/>
            <person name="Dougan E. K."/>
            <person name="Thang M."/>
            <person name="Chan C."/>
        </authorList>
    </citation>
    <scope>NUCLEOTIDE SEQUENCE [LARGE SCALE GENOMIC DNA]</scope>
</reference>
<dbReference type="EMBL" id="CAMXCT030000001">
    <property type="protein sequence ID" value="CAL4759036.1"/>
    <property type="molecule type" value="Genomic_DNA"/>
</dbReference>
<dbReference type="Proteomes" id="UP001152797">
    <property type="component" value="Unassembled WGS sequence"/>
</dbReference>
<comment type="caution">
    <text evidence="3">The sequence shown here is derived from an EMBL/GenBank/DDBJ whole genome shotgun (WGS) entry which is preliminary data.</text>
</comment>
<evidence type="ECO:0000313" key="3">
    <source>
        <dbReference type="EMBL" id="CAI3971724.1"/>
    </source>
</evidence>
<keyword evidence="1" id="KW-0175">Coiled coil</keyword>
<dbReference type="CDD" id="cd07185">
    <property type="entry name" value="OmpA_C-like"/>
    <property type="match status" value="1"/>
</dbReference>
<proteinExistence type="predicted"/>
<dbReference type="InterPro" id="IPR050330">
    <property type="entry name" value="Bact_OuterMem_StrucFunc"/>
</dbReference>
<evidence type="ECO:0000259" key="2">
    <source>
        <dbReference type="PROSITE" id="PS51123"/>
    </source>
</evidence>
<dbReference type="Pfam" id="PF00691">
    <property type="entry name" value="OmpA"/>
    <property type="match status" value="1"/>
</dbReference>
<dbReference type="EMBL" id="CAMXCT010000001">
    <property type="protein sequence ID" value="CAI3971724.1"/>
    <property type="molecule type" value="Genomic_DNA"/>
</dbReference>
<gene>
    <name evidence="3" type="ORF">C1SCF055_LOCUS314</name>
</gene>
<dbReference type="PROSITE" id="PS51123">
    <property type="entry name" value="OMPA_2"/>
    <property type="match status" value="1"/>
</dbReference>
<feature type="coiled-coil region" evidence="1">
    <location>
        <begin position="232"/>
        <end position="319"/>
    </location>
</feature>
<dbReference type="Gene3D" id="3.30.1330.60">
    <property type="entry name" value="OmpA-like domain"/>
    <property type="match status" value="1"/>
</dbReference>
<organism evidence="3">
    <name type="scientific">Cladocopium goreaui</name>
    <dbReference type="NCBI Taxonomy" id="2562237"/>
    <lineage>
        <taxon>Eukaryota</taxon>
        <taxon>Sar</taxon>
        <taxon>Alveolata</taxon>
        <taxon>Dinophyceae</taxon>
        <taxon>Suessiales</taxon>
        <taxon>Symbiodiniaceae</taxon>
        <taxon>Cladocopium</taxon>
    </lineage>
</organism>
<reference evidence="3" key="1">
    <citation type="submission" date="2022-10" db="EMBL/GenBank/DDBJ databases">
        <authorList>
            <person name="Chen Y."/>
            <person name="Dougan E. K."/>
            <person name="Chan C."/>
            <person name="Rhodes N."/>
            <person name="Thang M."/>
        </authorList>
    </citation>
    <scope>NUCLEOTIDE SEQUENCE</scope>
</reference>